<sequence>MQWEELGAQQCSVARSSVVLGDRWTLVILSDCFLGVRRFEDLQTRLQVSRTTLTQRLKKLEAHNVLERRAYQSNPARYEYRLTEKGRDLYPVISTLLNWGDKYYSDAAGPPILRQHQSCGHDIQPILCCPDCGEPIDPRQVSARKRPDAPGFAEVIRGPAR</sequence>
<dbReference type="Gene3D" id="1.10.10.10">
    <property type="entry name" value="Winged helix-like DNA-binding domain superfamily/Winged helix DNA-binding domain"/>
    <property type="match status" value="1"/>
</dbReference>
<dbReference type="Pfam" id="PF01638">
    <property type="entry name" value="HxlR"/>
    <property type="match status" value="1"/>
</dbReference>
<keyword evidence="2 6" id="KW-0238">DNA-binding</keyword>
<dbReference type="AlphaFoldDB" id="A0A840R666"/>
<gene>
    <name evidence="6" type="ORF">HNQ57_003016</name>
</gene>
<feature type="domain" description="HTH hxlR-type" evidence="5">
    <location>
        <begin position="11"/>
        <end position="108"/>
    </location>
</feature>
<dbReference type="PROSITE" id="PS51118">
    <property type="entry name" value="HTH_HXLR"/>
    <property type="match status" value="1"/>
</dbReference>
<evidence type="ECO:0000313" key="7">
    <source>
        <dbReference type="Proteomes" id="UP000536640"/>
    </source>
</evidence>
<comment type="caution">
    <text evidence="6">The sequence shown here is derived from an EMBL/GenBank/DDBJ whole genome shotgun (WGS) entry which is preliminary data.</text>
</comment>
<dbReference type="InterPro" id="IPR011991">
    <property type="entry name" value="ArsR-like_HTH"/>
</dbReference>
<keyword evidence="1" id="KW-0805">Transcription regulation</keyword>
<evidence type="ECO:0000313" key="6">
    <source>
        <dbReference type="EMBL" id="MBB5188725.1"/>
    </source>
</evidence>
<dbReference type="RefSeq" id="WP_184464323.1">
    <property type="nucleotide sequence ID" value="NZ_JACHHW010000009.1"/>
</dbReference>
<accession>A0A840R666</accession>
<dbReference type="InterPro" id="IPR002577">
    <property type="entry name" value="HTH_HxlR"/>
</dbReference>
<evidence type="ECO:0000256" key="2">
    <source>
        <dbReference type="ARBA" id="ARBA00023125"/>
    </source>
</evidence>
<feature type="region of interest" description="Disordered" evidence="4">
    <location>
        <begin position="140"/>
        <end position="161"/>
    </location>
</feature>
<dbReference type="InterPro" id="IPR036388">
    <property type="entry name" value="WH-like_DNA-bd_sf"/>
</dbReference>
<name>A0A840R666_9GAMM</name>
<dbReference type="PANTHER" id="PTHR33204:SF36">
    <property type="entry name" value="TRANSCRIPTIONAL REGULATORY PROTEIN"/>
    <property type="match status" value="1"/>
</dbReference>
<protein>
    <submittedName>
        <fullName evidence="6">DNA-binding HxlR family transcriptional regulator</fullName>
    </submittedName>
</protein>
<evidence type="ECO:0000259" key="5">
    <source>
        <dbReference type="PROSITE" id="PS51118"/>
    </source>
</evidence>
<dbReference type="EMBL" id="JACHHW010000009">
    <property type="protein sequence ID" value="MBB5188725.1"/>
    <property type="molecule type" value="Genomic_DNA"/>
</dbReference>
<keyword evidence="7" id="KW-1185">Reference proteome</keyword>
<evidence type="ECO:0000256" key="1">
    <source>
        <dbReference type="ARBA" id="ARBA00023015"/>
    </source>
</evidence>
<evidence type="ECO:0000256" key="3">
    <source>
        <dbReference type="ARBA" id="ARBA00023163"/>
    </source>
</evidence>
<dbReference type="InterPro" id="IPR036390">
    <property type="entry name" value="WH_DNA-bd_sf"/>
</dbReference>
<dbReference type="CDD" id="cd00090">
    <property type="entry name" value="HTH_ARSR"/>
    <property type="match status" value="1"/>
</dbReference>
<dbReference type="Proteomes" id="UP000536640">
    <property type="component" value="Unassembled WGS sequence"/>
</dbReference>
<organism evidence="6 7">
    <name type="scientific">Zhongshania antarctica</name>
    <dbReference type="NCBI Taxonomy" id="641702"/>
    <lineage>
        <taxon>Bacteria</taxon>
        <taxon>Pseudomonadati</taxon>
        <taxon>Pseudomonadota</taxon>
        <taxon>Gammaproteobacteria</taxon>
        <taxon>Cellvibrionales</taxon>
        <taxon>Spongiibacteraceae</taxon>
        <taxon>Zhongshania</taxon>
    </lineage>
</organism>
<dbReference type="PANTHER" id="PTHR33204">
    <property type="entry name" value="TRANSCRIPTIONAL REGULATOR, MARR FAMILY"/>
    <property type="match status" value="1"/>
</dbReference>
<dbReference type="SUPFAM" id="SSF46785">
    <property type="entry name" value="Winged helix' DNA-binding domain"/>
    <property type="match status" value="1"/>
</dbReference>
<evidence type="ECO:0000256" key="4">
    <source>
        <dbReference type="SAM" id="MobiDB-lite"/>
    </source>
</evidence>
<proteinExistence type="predicted"/>
<dbReference type="GO" id="GO:0003677">
    <property type="term" value="F:DNA binding"/>
    <property type="evidence" value="ECO:0007669"/>
    <property type="project" value="UniProtKB-KW"/>
</dbReference>
<keyword evidence="3" id="KW-0804">Transcription</keyword>
<reference evidence="6 7" key="1">
    <citation type="submission" date="2020-08" db="EMBL/GenBank/DDBJ databases">
        <title>Genomic Encyclopedia of Type Strains, Phase IV (KMG-IV): sequencing the most valuable type-strain genomes for metagenomic binning, comparative biology and taxonomic classification.</title>
        <authorList>
            <person name="Goeker M."/>
        </authorList>
    </citation>
    <scope>NUCLEOTIDE SEQUENCE [LARGE SCALE GENOMIC DNA]</scope>
    <source>
        <strain evidence="6 7">DSM 25701</strain>
    </source>
</reference>
<dbReference type="GO" id="GO:0006355">
    <property type="term" value="P:regulation of DNA-templated transcription"/>
    <property type="evidence" value="ECO:0007669"/>
    <property type="project" value="UniProtKB-ARBA"/>
</dbReference>